<evidence type="ECO:0000256" key="2">
    <source>
        <dbReference type="ARBA" id="ARBA00005642"/>
    </source>
</evidence>
<accession>A0ABV9NT71</accession>
<evidence type="ECO:0000313" key="8">
    <source>
        <dbReference type="EMBL" id="MFC4735650.1"/>
    </source>
</evidence>
<feature type="domain" description="tRNA pseudouridylate synthase B C-terminal" evidence="7">
    <location>
        <begin position="181"/>
        <end position="222"/>
    </location>
</feature>
<comment type="caution">
    <text evidence="8">The sequence shown here is derived from an EMBL/GenBank/DDBJ whole genome shotgun (WGS) entry which is preliminary data.</text>
</comment>
<dbReference type="EMBL" id="JBHSGK010000003">
    <property type="protein sequence ID" value="MFC4735650.1"/>
    <property type="molecule type" value="Genomic_DNA"/>
</dbReference>
<dbReference type="InterPro" id="IPR014780">
    <property type="entry name" value="tRNA_psdUridine_synth_TruB"/>
</dbReference>
<dbReference type="InterPro" id="IPR002501">
    <property type="entry name" value="PsdUridine_synth_N"/>
</dbReference>
<dbReference type="CDD" id="cd02573">
    <property type="entry name" value="PseudoU_synth_EcTruB"/>
    <property type="match status" value="1"/>
</dbReference>
<comment type="similarity">
    <text evidence="2 5">Belongs to the pseudouridine synthase TruB family. Type 1 subfamily.</text>
</comment>
<evidence type="ECO:0000313" key="9">
    <source>
        <dbReference type="Proteomes" id="UP001595896"/>
    </source>
</evidence>
<gene>
    <name evidence="5 8" type="primary">truB</name>
    <name evidence="8" type="ORF">ACFO4L_03530</name>
</gene>
<evidence type="ECO:0000256" key="4">
    <source>
        <dbReference type="ARBA" id="ARBA00023235"/>
    </source>
</evidence>
<keyword evidence="3 5" id="KW-0819">tRNA processing</keyword>
<comment type="function">
    <text evidence="5">Responsible for synthesis of pseudouridine from uracil-55 in the psi GC loop of transfer RNAs.</text>
</comment>
<feature type="domain" description="Pseudouridine synthase II N-terminal" evidence="6">
    <location>
        <begin position="26"/>
        <end position="180"/>
    </location>
</feature>
<dbReference type="Proteomes" id="UP001595896">
    <property type="component" value="Unassembled WGS sequence"/>
</dbReference>
<dbReference type="NCBIfam" id="TIGR00431">
    <property type="entry name" value="TruB"/>
    <property type="match status" value="1"/>
</dbReference>
<name>A0ABV9NT71_9BACI</name>
<dbReference type="PANTHER" id="PTHR13767:SF2">
    <property type="entry name" value="PSEUDOURIDYLATE SYNTHASE TRUB1"/>
    <property type="match status" value="1"/>
</dbReference>
<evidence type="ECO:0000259" key="7">
    <source>
        <dbReference type="Pfam" id="PF16198"/>
    </source>
</evidence>
<dbReference type="PANTHER" id="PTHR13767">
    <property type="entry name" value="TRNA-PSEUDOURIDINE SYNTHASE"/>
    <property type="match status" value="1"/>
</dbReference>
<dbReference type="Pfam" id="PF16198">
    <property type="entry name" value="TruB_C_2"/>
    <property type="match status" value="1"/>
</dbReference>
<reference evidence="9" key="1">
    <citation type="journal article" date="2019" name="Int. J. Syst. Evol. Microbiol.">
        <title>The Global Catalogue of Microorganisms (GCM) 10K type strain sequencing project: providing services to taxonomists for standard genome sequencing and annotation.</title>
        <authorList>
            <consortium name="The Broad Institute Genomics Platform"/>
            <consortium name="The Broad Institute Genome Sequencing Center for Infectious Disease"/>
            <person name="Wu L."/>
            <person name="Ma J."/>
        </authorList>
    </citation>
    <scope>NUCLEOTIDE SEQUENCE [LARGE SCALE GENOMIC DNA]</scope>
    <source>
        <strain evidence="9">JCM 12165</strain>
    </source>
</reference>
<dbReference type="Gene3D" id="3.30.2350.10">
    <property type="entry name" value="Pseudouridine synthase"/>
    <property type="match status" value="1"/>
</dbReference>
<organism evidence="8 9">
    <name type="scientific">Bacillus daqingensis</name>
    <dbReference type="NCBI Taxonomy" id="872396"/>
    <lineage>
        <taxon>Bacteria</taxon>
        <taxon>Bacillati</taxon>
        <taxon>Bacillota</taxon>
        <taxon>Bacilli</taxon>
        <taxon>Bacillales</taxon>
        <taxon>Bacillaceae</taxon>
        <taxon>Bacillus</taxon>
    </lineage>
</organism>
<comment type="catalytic activity">
    <reaction evidence="1 5">
        <text>uridine(55) in tRNA = pseudouridine(55) in tRNA</text>
        <dbReference type="Rhea" id="RHEA:42532"/>
        <dbReference type="Rhea" id="RHEA-COMP:10101"/>
        <dbReference type="Rhea" id="RHEA-COMP:10102"/>
        <dbReference type="ChEBI" id="CHEBI:65314"/>
        <dbReference type="ChEBI" id="CHEBI:65315"/>
        <dbReference type="EC" id="5.4.99.25"/>
    </reaction>
</comment>
<dbReference type="InterPro" id="IPR020103">
    <property type="entry name" value="PsdUridine_synth_cat_dom_sf"/>
</dbReference>
<protein>
    <recommendedName>
        <fullName evidence="5">tRNA pseudouridine synthase B</fullName>
        <ecNumber evidence="5">5.4.99.25</ecNumber>
    </recommendedName>
    <alternativeName>
        <fullName evidence="5">tRNA pseudouridine(55) synthase</fullName>
        <shortName evidence="5">Psi55 synthase</shortName>
    </alternativeName>
    <alternativeName>
        <fullName evidence="5">tRNA pseudouridylate synthase</fullName>
    </alternativeName>
    <alternativeName>
        <fullName evidence="5">tRNA-uridine isomerase</fullName>
    </alternativeName>
</protein>
<evidence type="ECO:0000256" key="3">
    <source>
        <dbReference type="ARBA" id="ARBA00022694"/>
    </source>
</evidence>
<dbReference type="HAMAP" id="MF_01080">
    <property type="entry name" value="TruB_bact"/>
    <property type="match status" value="1"/>
</dbReference>
<dbReference type="GO" id="GO:0160148">
    <property type="term" value="F:tRNA pseudouridine(55) synthase activity"/>
    <property type="evidence" value="ECO:0007669"/>
    <property type="project" value="UniProtKB-EC"/>
</dbReference>
<evidence type="ECO:0000256" key="1">
    <source>
        <dbReference type="ARBA" id="ARBA00000385"/>
    </source>
</evidence>
<dbReference type="Pfam" id="PF01509">
    <property type="entry name" value="TruB_N"/>
    <property type="match status" value="1"/>
</dbReference>
<evidence type="ECO:0000259" key="6">
    <source>
        <dbReference type="Pfam" id="PF01509"/>
    </source>
</evidence>
<evidence type="ECO:0000256" key="5">
    <source>
        <dbReference type="HAMAP-Rule" id="MF_01080"/>
    </source>
</evidence>
<dbReference type="InterPro" id="IPR032819">
    <property type="entry name" value="TruB_C"/>
</dbReference>
<dbReference type="RefSeq" id="WP_377908272.1">
    <property type="nucleotide sequence ID" value="NZ_JBHSGK010000003.1"/>
</dbReference>
<dbReference type="SUPFAM" id="SSF55120">
    <property type="entry name" value="Pseudouridine synthase"/>
    <property type="match status" value="1"/>
</dbReference>
<dbReference type="EC" id="5.4.99.25" evidence="5"/>
<proteinExistence type="inferred from homology"/>
<keyword evidence="9" id="KW-1185">Reference proteome</keyword>
<sequence length="307" mass="33808">MSDVHGIVPLWKPAGMTSFEAVKRIRRIYGTKKAGHTGTLDPEVEGVLPVCLGRATKLVEYLTGVSKQYEGEVTLGFSTDTEDSHGVVTEQTPVTVKPAEDEADRVLAELTGVISQQVPMYSAVKVKGKRLYEYAREGLEVERPVRDITIYHLNRTSEVKKAAQTASFTFSCLCSKGTYIRTLSVDIGRKLGYAAHMSALTRTASGSISGSHCVTFDQLETSENPERYLVSMEEATSHFPSITVSEEMEKKVLQGAILPLPEDFTNEATFAALHGSGGRLLALYKRDEKREGSMKPEKMIRTADQPR</sequence>
<keyword evidence="4 5" id="KW-0413">Isomerase</keyword>
<feature type="active site" description="Nucleophile" evidence="5">
    <location>
        <position position="41"/>
    </location>
</feature>